<organism evidence="1 2">
    <name type="scientific">Flammeovirga agarivorans</name>
    <dbReference type="NCBI Taxonomy" id="2726742"/>
    <lineage>
        <taxon>Bacteria</taxon>
        <taxon>Pseudomonadati</taxon>
        <taxon>Bacteroidota</taxon>
        <taxon>Cytophagia</taxon>
        <taxon>Cytophagales</taxon>
        <taxon>Flammeovirgaceae</taxon>
        <taxon>Flammeovirga</taxon>
    </lineage>
</organism>
<reference evidence="1 2" key="1">
    <citation type="submission" date="2020-04" db="EMBL/GenBank/DDBJ databases">
        <title>Flammeovirga sp. SR4, a novel species isolated from seawater.</title>
        <authorList>
            <person name="Wang X."/>
        </authorList>
    </citation>
    <scope>NUCLEOTIDE SEQUENCE [LARGE SCALE GENOMIC DNA]</scope>
    <source>
        <strain evidence="1 2">SR4</strain>
    </source>
</reference>
<dbReference type="EMBL" id="JABAIL010000007">
    <property type="protein sequence ID" value="NLR93646.1"/>
    <property type="molecule type" value="Genomic_DNA"/>
</dbReference>
<keyword evidence="2" id="KW-1185">Reference proteome</keyword>
<dbReference type="Proteomes" id="UP000585050">
    <property type="component" value="Unassembled WGS sequence"/>
</dbReference>
<sequence>MLTPEEQKAEDALDSSFKGSIAQIKKGMMEQDLNIIREVIGNITVWCGHLGDRPDWLTSFSRTVQEKIDQYGNSDQVDAKEKFFEELQKAYDSIILKKA</sequence>
<evidence type="ECO:0000313" key="2">
    <source>
        <dbReference type="Proteomes" id="UP000585050"/>
    </source>
</evidence>
<accession>A0A7X8XXW6</accession>
<comment type="caution">
    <text evidence="1">The sequence shown here is derived from an EMBL/GenBank/DDBJ whole genome shotgun (WGS) entry which is preliminary data.</text>
</comment>
<dbReference type="AlphaFoldDB" id="A0A7X8XXW6"/>
<proteinExistence type="predicted"/>
<name>A0A7X8XXW6_9BACT</name>
<dbReference type="RefSeq" id="WP_168884359.1">
    <property type="nucleotide sequence ID" value="NZ_JABAIL010000007.1"/>
</dbReference>
<protein>
    <submittedName>
        <fullName evidence="1">Uncharacterized protein</fullName>
    </submittedName>
</protein>
<evidence type="ECO:0000313" key="1">
    <source>
        <dbReference type="EMBL" id="NLR93646.1"/>
    </source>
</evidence>
<gene>
    <name evidence="1" type="ORF">HGP29_20775</name>
</gene>